<reference evidence="2" key="2">
    <citation type="submission" date="2011-02" db="EMBL/GenBank/DDBJ databases">
        <authorList>
            <person name="MacLean D."/>
        </authorList>
    </citation>
    <scope>NUCLEOTIDE SEQUENCE</scope>
</reference>
<organism evidence="2">
    <name type="scientific">Albugo laibachii Nc14</name>
    <dbReference type="NCBI Taxonomy" id="890382"/>
    <lineage>
        <taxon>Eukaryota</taxon>
        <taxon>Sar</taxon>
        <taxon>Stramenopiles</taxon>
        <taxon>Oomycota</taxon>
        <taxon>Peronosporomycetes</taxon>
        <taxon>Albuginales</taxon>
        <taxon>Albuginaceae</taxon>
        <taxon>Albugo</taxon>
    </lineage>
</organism>
<reference evidence="2" key="1">
    <citation type="journal article" date="2011" name="PLoS Biol.">
        <title>Gene gain and loss during evolution of obligate parasitism in the white rust pathogen of Arabidopsis thaliana.</title>
        <authorList>
            <person name="Kemen E."/>
            <person name="Gardiner A."/>
            <person name="Schultz-Larsen T."/>
            <person name="Kemen A.C."/>
            <person name="Balmuth A.L."/>
            <person name="Robert-Seilaniantz A."/>
            <person name="Bailey K."/>
            <person name="Holub E."/>
            <person name="Studholme D.J."/>
            <person name="Maclean D."/>
            <person name="Jones J.D."/>
        </authorList>
    </citation>
    <scope>NUCLEOTIDE SEQUENCE</scope>
</reference>
<proteinExistence type="predicted"/>
<evidence type="ECO:0000256" key="1">
    <source>
        <dbReference type="SAM" id="MobiDB-lite"/>
    </source>
</evidence>
<protein>
    <submittedName>
        <fullName evidence="2">AlNc14C76G5112 protein</fullName>
    </submittedName>
</protein>
<dbReference type="EMBL" id="FR824121">
    <property type="protein sequence ID" value="CCA19694.1"/>
    <property type="molecule type" value="Genomic_DNA"/>
</dbReference>
<feature type="compositionally biased region" description="Acidic residues" evidence="1">
    <location>
        <begin position="55"/>
        <end position="66"/>
    </location>
</feature>
<sequence length="66" mass="7472">METPPRPATPSTKTKLRLKSENPLGMKSGSEDFFSENCDLERFDDSPVHTGEIQPLDDDFDDEDLE</sequence>
<name>F0WER2_9STRA</name>
<evidence type="ECO:0000313" key="2">
    <source>
        <dbReference type="EMBL" id="CCA19694.1"/>
    </source>
</evidence>
<feature type="region of interest" description="Disordered" evidence="1">
    <location>
        <begin position="1"/>
        <end position="66"/>
    </location>
</feature>
<dbReference type="HOGENOM" id="CLU_2836533_0_0_1"/>
<gene>
    <name evidence="2" type="primary">AlNc14C76G5112</name>
    <name evidence="2" type="ORF">ALNC14_058370</name>
</gene>
<accession>F0WER2</accession>
<dbReference type="AlphaFoldDB" id="F0WER2"/>